<dbReference type="PROSITE" id="PS00437">
    <property type="entry name" value="CATALASE_1"/>
    <property type="match status" value="1"/>
</dbReference>
<name>A0A4Z0AAF6_9AGAM</name>
<dbReference type="Pfam" id="PF18011">
    <property type="entry name" value="Catalase_C"/>
    <property type="match status" value="1"/>
</dbReference>
<evidence type="ECO:0000256" key="3">
    <source>
        <dbReference type="ARBA" id="ARBA00012314"/>
    </source>
</evidence>
<evidence type="ECO:0000259" key="16">
    <source>
        <dbReference type="SMART" id="SM01060"/>
    </source>
</evidence>
<dbReference type="Gene3D" id="1.20.1370.20">
    <property type="match status" value="1"/>
</dbReference>
<dbReference type="AlphaFoldDB" id="A0A4Z0AAF6"/>
<dbReference type="Gene3D" id="2.40.180.10">
    <property type="entry name" value="Catalase core domain"/>
    <property type="match status" value="1"/>
</dbReference>
<dbReference type="SMART" id="SM01060">
    <property type="entry name" value="Catalase"/>
    <property type="match status" value="1"/>
</dbReference>
<dbReference type="GO" id="GO:0046872">
    <property type="term" value="F:metal ion binding"/>
    <property type="evidence" value="ECO:0007669"/>
    <property type="project" value="UniProtKB-KW"/>
</dbReference>
<evidence type="ECO:0000256" key="12">
    <source>
        <dbReference type="PIRSR" id="PIRSR038927-2"/>
    </source>
</evidence>
<dbReference type="EC" id="1.11.1.6" evidence="3 10"/>
<dbReference type="InterPro" id="IPR024708">
    <property type="entry name" value="Catalase_AS"/>
</dbReference>
<keyword evidence="4 10" id="KW-0575">Peroxidase</keyword>
<dbReference type="PANTHER" id="PTHR42821">
    <property type="entry name" value="CATALASE"/>
    <property type="match status" value="1"/>
</dbReference>
<dbReference type="Gene3D" id="3.40.50.880">
    <property type="match status" value="1"/>
</dbReference>
<evidence type="ECO:0000256" key="15">
    <source>
        <dbReference type="SAM" id="MobiDB-lite"/>
    </source>
</evidence>
<keyword evidence="18" id="KW-1185">Reference proteome</keyword>
<reference evidence="17 18" key="1">
    <citation type="submission" date="2019-02" db="EMBL/GenBank/DDBJ databases">
        <title>Genome sequencing of the rare red list fungi Hericium alpestre (H. flagellum).</title>
        <authorList>
            <person name="Buettner E."/>
            <person name="Kellner H."/>
        </authorList>
    </citation>
    <scope>NUCLEOTIDE SEQUENCE [LARGE SCALE GENOMIC DNA]</scope>
    <source>
        <strain evidence="17 18">DSM 108284</strain>
    </source>
</reference>
<dbReference type="STRING" id="135208.A0A4Z0AAF6"/>
<feature type="binding site" description="axial binding residue" evidence="12">
    <location>
        <position position="395"/>
    </location>
    <ligand>
        <name>heme</name>
        <dbReference type="ChEBI" id="CHEBI:30413"/>
    </ligand>
    <ligandPart>
        <name>Fe</name>
        <dbReference type="ChEBI" id="CHEBI:18248"/>
    </ligandPart>
</feature>
<dbReference type="PANTHER" id="PTHR42821:SF1">
    <property type="entry name" value="CATALASE-B"/>
    <property type="match status" value="1"/>
</dbReference>
<dbReference type="PROSITE" id="PS00438">
    <property type="entry name" value="CATALASE_2"/>
    <property type="match status" value="1"/>
</dbReference>
<comment type="catalytic activity">
    <reaction evidence="10 13">
        <text>2 H2O2 = O2 + 2 H2O</text>
        <dbReference type="Rhea" id="RHEA:20309"/>
        <dbReference type="ChEBI" id="CHEBI:15377"/>
        <dbReference type="ChEBI" id="CHEBI:15379"/>
        <dbReference type="ChEBI" id="CHEBI:16240"/>
        <dbReference type="EC" id="1.11.1.6"/>
    </reaction>
</comment>
<evidence type="ECO:0000313" key="17">
    <source>
        <dbReference type="EMBL" id="TFY83317.1"/>
    </source>
</evidence>
<comment type="caution">
    <text evidence="17">The sequence shown here is derived from an EMBL/GenBank/DDBJ whole genome shotgun (WGS) entry which is preliminary data.</text>
</comment>
<evidence type="ECO:0000256" key="1">
    <source>
        <dbReference type="ARBA" id="ARBA00001971"/>
    </source>
</evidence>
<dbReference type="GO" id="GO:0020037">
    <property type="term" value="F:heme binding"/>
    <property type="evidence" value="ECO:0007669"/>
    <property type="project" value="UniProtKB-UniRule"/>
</dbReference>
<dbReference type="InterPro" id="IPR018028">
    <property type="entry name" value="Catalase"/>
</dbReference>
<evidence type="ECO:0000256" key="5">
    <source>
        <dbReference type="ARBA" id="ARBA00022617"/>
    </source>
</evidence>
<evidence type="ECO:0000256" key="7">
    <source>
        <dbReference type="ARBA" id="ARBA00023002"/>
    </source>
</evidence>
<dbReference type="GO" id="GO:0042744">
    <property type="term" value="P:hydrogen peroxide catabolic process"/>
    <property type="evidence" value="ECO:0007669"/>
    <property type="project" value="UniProtKB-UniRule"/>
</dbReference>
<dbReference type="InterPro" id="IPR024712">
    <property type="entry name" value="Catalase_clade2"/>
</dbReference>
<evidence type="ECO:0000256" key="6">
    <source>
        <dbReference type="ARBA" id="ARBA00022723"/>
    </source>
</evidence>
<feature type="compositionally biased region" description="Basic and acidic residues" evidence="15">
    <location>
        <begin position="23"/>
        <end position="36"/>
    </location>
</feature>
<keyword evidence="5 10" id="KW-0349">Heme</keyword>
<evidence type="ECO:0000256" key="11">
    <source>
        <dbReference type="PIRSR" id="PIRSR038927-1"/>
    </source>
</evidence>
<keyword evidence="9 10" id="KW-0376">Hydrogen peroxide</keyword>
<evidence type="ECO:0000256" key="2">
    <source>
        <dbReference type="ARBA" id="ARBA00005329"/>
    </source>
</evidence>
<evidence type="ECO:0000256" key="13">
    <source>
        <dbReference type="RuleBase" id="RU000498"/>
    </source>
</evidence>
<dbReference type="GO" id="GO:0004096">
    <property type="term" value="F:catalase activity"/>
    <property type="evidence" value="ECO:0007669"/>
    <property type="project" value="UniProtKB-UniRule"/>
</dbReference>
<dbReference type="InterPro" id="IPR010582">
    <property type="entry name" value="Catalase_immune_responsive"/>
</dbReference>
<dbReference type="InterPro" id="IPR011614">
    <property type="entry name" value="Catalase_core"/>
</dbReference>
<dbReference type="GO" id="GO:0005829">
    <property type="term" value="C:cytosol"/>
    <property type="evidence" value="ECO:0007669"/>
    <property type="project" value="TreeGrafter"/>
</dbReference>
<feature type="domain" description="Catalase core" evidence="16">
    <location>
        <begin position="39"/>
        <end position="448"/>
    </location>
</feature>
<accession>A0A4Z0AAF6</accession>
<dbReference type="EMBL" id="SFCI01000037">
    <property type="protein sequence ID" value="TFY83317.1"/>
    <property type="molecule type" value="Genomic_DNA"/>
</dbReference>
<feature type="active site" evidence="11">
    <location>
        <position position="165"/>
    </location>
</feature>
<dbReference type="CDD" id="cd03132">
    <property type="entry name" value="GATase1_catalase"/>
    <property type="match status" value="1"/>
</dbReference>
<dbReference type="PROSITE" id="PS51402">
    <property type="entry name" value="CATALASE_3"/>
    <property type="match status" value="1"/>
</dbReference>
<dbReference type="SUPFAM" id="SSF52317">
    <property type="entry name" value="Class I glutamine amidotransferase-like"/>
    <property type="match status" value="1"/>
</dbReference>
<proteinExistence type="inferred from homology"/>
<organism evidence="17 18">
    <name type="scientific">Hericium alpestre</name>
    <dbReference type="NCBI Taxonomy" id="135208"/>
    <lineage>
        <taxon>Eukaryota</taxon>
        <taxon>Fungi</taxon>
        <taxon>Dikarya</taxon>
        <taxon>Basidiomycota</taxon>
        <taxon>Agaricomycotina</taxon>
        <taxon>Agaricomycetes</taxon>
        <taxon>Russulales</taxon>
        <taxon>Hericiaceae</taxon>
        <taxon>Hericium</taxon>
    </lineage>
</organism>
<comment type="similarity">
    <text evidence="2 10 13">Belongs to the catalase family.</text>
</comment>
<dbReference type="InterPro" id="IPR002226">
    <property type="entry name" value="Catalase_haem_BS"/>
</dbReference>
<dbReference type="GO" id="GO:0006979">
    <property type="term" value="P:response to oxidative stress"/>
    <property type="evidence" value="ECO:0007669"/>
    <property type="project" value="InterPro"/>
</dbReference>
<dbReference type="Pfam" id="PF00199">
    <property type="entry name" value="Catalase"/>
    <property type="match status" value="1"/>
</dbReference>
<feature type="active site" evidence="11">
    <location>
        <position position="91"/>
    </location>
</feature>
<dbReference type="Pfam" id="PF06628">
    <property type="entry name" value="Catalase-rel"/>
    <property type="match status" value="1"/>
</dbReference>
<dbReference type="OrthoDB" id="6880011at2759"/>
<evidence type="ECO:0000256" key="14">
    <source>
        <dbReference type="RuleBase" id="RU004142"/>
    </source>
</evidence>
<gene>
    <name evidence="17" type="ORF">EWM64_g695</name>
</gene>
<evidence type="ECO:0000256" key="9">
    <source>
        <dbReference type="ARBA" id="ARBA00023324"/>
    </source>
</evidence>
<protein>
    <recommendedName>
        <fullName evidence="3 10">Catalase</fullName>
        <ecNumber evidence="3 10">1.11.1.6</ecNumber>
    </recommendedName>
</protein>
<dbReference type="Proteomes" id="UP000298061">
    <property type="component" value="Unassembled WGS sequence"/>
</dbReference>
<keyword evidence="7 10" id="KW-0560">Oxidoreductase</keyword>
<evidence type="ECO:0000256" key="10">
    <source>
        <dbReference type="PIRNR" id="PIRNR038927"/>
    </source>
</evidence>
<keyword evidence="6 10" id="KW-0479">Metal-binding</keyword>
<dbReference type="InterPro" id="IPR043156">
    <property type="entry name" value="Catalase_clade2_helical"/>
</dbReference>
<dbReference type="SUPFAM" id="SSF56634">
    <property type="entry name" value="Heme-dependent catalase-like"/>
    <property type="match status" value="1"/>
</dbReference>
<keyword evidence="8 10" id="KW-0408">Iron</keyword>
<dbReference type="PIRSF" id="PIRSF038927">
    <property type="entry name" value="Catalase_clade2"/>
    <property type="match status" value="1"/>
</dbReference>
<evidence type="ECO:0000256" key="4">
    <source>
        <dbReference type="ARBA" id="ARBA00022559"/>
    </source>
</evidence>
<dbReference type="InterPro" id="IPR020835">
    <property type="entry name" value="Catalase_sf"/>
</dbReference>
<sequence>MSTVAEAIKSAFAGPARTAKANDMQRDMLDPSKGENYHTTSHGVKVANDDSWLKVSDASGKNVGPHLLEDQIAREKITSFDHERIPERVVHARGTGAFGHFKVYDDRAKKYTSAEVLTDPRRTTPVFVRFSTVQGSRGSADTVRDVRGFAVKFYTEEGNWDIVGNDIPVFFIQEAIKFPDIVHAVKPEPNNEVPQGQSAHNNFWDFVGLQPECMRPFFVPFPSLIDYLAAHMVMWVMSDRGVPRSLRMMQGFGVNTYTLHKLHGELHFVKFHWIPELGVHSLMWDEALKINGQDPDFHRKDLYEAIANGIFPKWKLCIQVIPQSREHEFDFDILDATKLWPEELVPLEEIGEMVLDRAPEEFFSQVEQAAFCTSHVVPGIGFSDDPLLQGRNFSYQDTQISRLGVNWQELPVNRPICPVLNHQRDGKMRHRITQGSINYWPNRKEQFPPVPPSEGGYETYPQKVEGMKQRIRGAKFQEHFNQAQLFYNSLAPYEKQHLVNAISFELDHCDDRGVYEQYTKILNFIDFNLAKQVALSVGGVVPDRPAKPNHGDSSRSLSQLYYAPKTPTIKSRRIAILVADGFNLAEVLAIRAALSAAQALTFVIGPRRGEVFSAEGRSLAADHHYEGQRSTLFDAVFIPSGEHAYALANNGRAIHWIREAFGHCKTIGAIGEGVYFLRDAARLPGIKFQDDLDNDAVVVSYGVVTAGTYSLKSTARDTLKITSGEKGFAANFAYAVSQHRCYDREMDGLIAKVSF</sequence>
<comment type="function">
    <text evidence="14">Catalyzes the degradation of hydrogen peroxide (H(2)O(2)) generated by peroxisomal oxidases to water and oxygen, thereby protecting cells from the toxic effects of hydrogen peroxide.</text>
</comment>
<comment type="function">
    <text evidence="10">Occurs in almost all aerobically respiring organisms and serves to protect cells from the toxic effects of hydrogen peroxide.</text>
</comment>
<dbReference type="InterPro" id="IPR041399">
    <property type="entry name" value="Catalase_large_C"/>
</dbReference>
<dbReference type="PRINTS" id="PR00067">
    <property type="entry name" value="CATALASE"/>
</dbReference>
<evidence type="ECO:0000313" key="18">
    <source>
        <dbReference type="Proteomes" id="UP000298061"/>
    </source>
</evidence>
<dbReference type="InterPro" id="IPR029062">
    <property type="entry name" value="Class_I_gatase-like"/>
</dbReference>
<feature type="region of interest" description="Disordered" evidence="15">
    <location>
        <begin position="17"/>
        <end position="42"/>
    </location>
</feature>
<evidence type="ECO:0000256" key="8">
    <source>
        <dbReference type="ARBA" id="ARBA00023004"/>
    </source>
</evidence>
<comment type="cofactor">
    <cofactor evidence="1 10 12">
        <name>heme</name>
        <dbReference type="ChEBI" id="CHEBI:30413"/>
    </cofactor>
</comment>